<dbReference type="OrthoDB" id="163333at2"/>
<dbReference type="RefSeq" id="WP_116882693.1">
    <property type="nucleotide sequence ID" value="NZ_CABMMC010000019.1"/>
</dbReference>
<proteinExistence type="predicted"/>
<evidence type="ECO:0000256" key="3">
    <source>
        <dbReference type="ARBA" id="ARBA00023163"/>
    </source>
</evidence>
<dbReference type="SUPFAM" id="SSF46785">
    <property type="entry name" value="Winged helix' DNA-binding domain"/>
    <property type="match status" value="1"/>
</dbReference>
<dbReference type="Gene3D" id="3.40.50.2300">
    <property type="match status" value="1"/>
</dbReference>
<name>A0A2U1B8X6_9BACT</name>
<dbReference type="GO" id="GO:0003677">
    <property type="term" value="F:DNA binding"/>
    <property type="evidence" value="ECO:0007669"/>
    <property type="project" value="UniProtKB-KW"/>
</dbReference>
<keyword evidence="2 6" id="KW-0238">DNA-binding</keyword>
<keyword evidence="7" id="KW-1185">Reference proteome</keyword>
<dbReference type="Pfam" id="PF00392">
    <property type="entry name" value="GntR"/>
    <property type="match status" value="1"/>
</dbReference>
<dbReference type="Proteomes" id="UP000245959">
    <property type="component" value="Unassembled WGS sequence"/>
</dbReference>
<protein>
    <submittedName>
        <fullName evidence="6">DNA-binding transcriptional regulator YhcF (GntR family)</fullName>
    </submittedName>
    <submittedName>
        <fullName evidence="5">GntR family transcriptional regulator</fullName>
    </submittedName>
</protein>
<evidence type="ECO:0000313" key="7">
    <source>
        <dbReference type="Proteomes" id="UP000245959"/>
    </source>
</evidence>
<reference evidence="5 8" key="2">
    <citation type="submission" date="2020-04" db="EMBL/GenBank/DDBJ databases">
        <authorList>
            <person name="Hitch T.C.A."/>
            <person name="Wylensek D."/>
            <person name="Clavel T."/>
        </authorList>
    </citation>
    <scope>NUCLEOTIDE SEQUENCE [LARGE SCALE GENOMIC DNA]</scope>
    <source>
        <strain evidence="5 8">COR2-253-APC-1A</strain>
    </source>
</reference>
<dbReference type="GeneID" id="78294024"/>
<dbReference type="EMBL" id="JABAEW010000003">
    <property type="protein sequence ID" value="NMD85468.1"/>
    <property type="molecule type" value="Genomic_DNA"/>
</dbReference>
<gene>
    <name evidence="6" type="ORF">C8D82_10333</name>
    <name evidence="5" type="ORF">HF882_02600</name>
</gene>
<evidence type="ECO:0000259" key="4">
    <source>
        <dbReference type="PROSITE" id="PS50949"/>
    </source>
</evidence>
<dbReference type="SMART" id="SM00345">
    <property type="entry name" value="HTH_GNTR"/>
    <property type="match status" value="1"/>
</dbReference>
<evidence type="ECO:0000313" key="6">
    <source>
        <dbReference type="EMBL" id="PVY45119.1"/>
    </source>
</evidence>
<comment type="caution">
    <text evidence="6">The sequence shown here is derived from an EMBL/GenBank/DDBJ whole genome shotgun (WGS) entry which is preliminary data.</text>
</comment>
<dbReference type="InterPro" id="IPR028082">
    <property type="entry name" value="Peripla_BP_I"/>
</dbReference>
<evidence type="ECO:0000256" key="2">
    <source>
        <dbReference type="ARBA" id="ARBA00023125"/>
    </source>
</evidence>
<sequence>MKTISPLAGQLVEYIESRIVSGEYGVGSRLPSIRRFAAKFRLSYGTAYRAVEKLCENGLLEQRGPSGVFVRARRSIGTGRSGRIAVLMEPYVGESGTGLCHTAFMGMLDAASKAGYQLLVQYVSGTDITPELIRRTAGTADGVILLNEYDSELGDYPQLPCPTVGMLVQNSWNGRISTVNLDPLEMACCAELYFRRARTFLRRVKIFASPKPVYLTRGRLFKRQWEERGGRAEFHVGLPTDGYEEDCGYFFTSDQLLQSASAAYLADTGEQLADRCTVLSVDGKQFLDPDFFRFPTIAADWQRMGECVLSEMLRLLNDPRALPRNINICGRLRLPQQE</sequence>
<keyword evidence="1" id="KW-0805">Transcription regulation</keyword>
<dbReference type="InterPro" id="IPR036390">
    <property type="entry name" value="WH_DNA-bd_sf"/>
</dbReference>
<keyword evidence="3" id="KW-0804">Transcription</keyword>
<accession>A0A2U1B8X6</accession>
<organism evidence="6 7">
    <name type="scientific">Victivallis vadensis</name>
    <dbReference type="NCBI Taxonomy" id="172901"/>
    <lineage>
        <taxon>Bacteria</taxon>
        <taxon>Pseudomonadati</taxon>
        <taxon>Lentisphaerota</taxon>
        <taxon>Lentisphaeria</taxon>
        <taxon>Victivallales</taxon>
        <taxon>Victivallaceae</taxon>
        <taxon>Victivallis</taxon>
    </lineage>
</organism>
<evidence type="ECO:0000313" key="8">
    <source>
        <dbReference type="Proteomes" id="UP000576225"/>
    </source>
</evidence>
<dbReference type="PROSITE" id="PS50949">
    <property type="entry name" value="HTH_GNTR"/>
    <property type="match status" value="1"/>
</dbReference>
<reference evidence="6 7" key="1">
    <citation type="submission" date="2018-04" db="EMBL/GenBank/DDBJ databases">
        <title>Genomic Encyclopedia of Type Strains, Phase IV (KMG-IV): sequencing the most valuable type-strain genomes for metagenomic binning, comparative biology and taxonomic classification.</title>
        <authorList>
            <person name="Goeker M."/>
        </authorList>
    </citation>
    <scope>NUCLEOTIDE SEQUENCE [LARGE SCALE GENOMIC DNA]</scope>
    <source>
        <strain evidence="6 7">DSM 14823</strain>
    </source>
</reference>
<dbReference type="InterPro" id="IPR036388">
    <property type="entry name" value="WH-like_DNA-bd_sf"/>
</dbReference>
<dbReference type="InterPro" id="IPR000524">
    <property type="entry name" value="Tscrpt_reg_HTH_GntR"/>
</dbReference>
<feature type="domain" description="HTH gntR-type" evidence="4">
    <location>
        <begin position="5"/>
        <end position="73"/>
    </location>
</feature>
<dbReference type="SUPFAM" id="SSF53822">
    <property type="entry name" value="Periplasmic binding protein-like I"/>
    <property type="match status" value="1"/>
</dbReference>
<dbReference type="EMBL" id="QEKH01000003">
    <property type="protein sequence ID" value="PVY45119.1"/>
    <property type="molecule type" value="Genomic_DNA"/>
</dbReference>
<dbReference type="CDD" id="cd07377">
    <property type="entry name" value="WHTH_GntR"/>
    <property type="match status" value="1"/>
</dbReference>
<evidence type="ECO:0000313" key="5">
    <source>
        <dbReference type="EMBL" id="NMD85468.1"/>
    </source>
</evidence>
<dbReference type="AlphaFoldDB" id="A0A2U1B8X6"/>
<evidence type="ECO:0000256" key="1">
    <source>
        <dbReference type="ARBA" id="ARBA00023015"/>
    </source>
</evidence>
<dbReference type="GO" id="GO:0003700">
    <property type="term" value="F:DNA-binding transcription factor activity"/>
    <property type="evidence" value="ECO:0007669"/>
    <property type="project" value="InterPro"/>
</dbReference>
<dbReference type="Gene3D" id="1.10.10.10">
    <property type="entry name" value="Winged helix-like DNA-binding domain superfamily/Winged helix DNA-binding domain"/>
    <property type="match status" value="1"/>
</dbReference>
<dbReference type="Proteomes" id="UP000576225">
    <property type="component" value="Unassembled WGS sequence"/>
</dbReference>